<organism evidence="2 3">
    <name type="scientific">Novilysobacter luteus</name>
    <dbReference type="NCBI Taxonomy" id="2822368"/>
    <lineage>
        <taxon>Bacteria</taxon>
        <taxon>Pseudomonadati</taxon>
        <taxon>Pseudomonadota</taxon>
        <taxon>Gammaproteobacteria</taxon>
        <taxon>Lysobacterales</taxon>
        <taxon>Lysobacteraceae</taxon>
        <taxon>Novilysobacter</taxon>
    </lineage>
</organism>
<dbReference type="RefSeq" id="WP_215218330.1">
    <property type="nucleotide sequence ID" value="NZ_OU015430.1"/>
</dbReference>
<accession>A0ABM8UGE1</accession>
<evidence type="ECO:0000313" key="2">
    <source>
        <dbReference type="EMBL" id="CAG4974799.1"/>
    </source>
</evidence>
<reference evidence="2 3" key="1">
    <citation type="submission" date="2021-04" db="EMBL/GenBank/DDBJ databases">
        <authorList>
            <person name="Rodrigo-Torres L."/>
            <person name="Arahal R. D."/>
            <person name="Lucena T."/>
        </authorList>
    </citation>
    <scope>NUCLEOTIDE SEQUENCE [LARGE SCALE GENOMIC DNA]</scope>
    <source>
        <strain evidence="2 3">CECT 30171</strain>
    </source>
</reference>
<feature type="region of interest" description="Disordered" evidence="1">
    <location>
        <begin position="83"/>
        <end position="115"/>
    </location>
</feature>
<sequence>MRVLPVFAVAALVVLPGCELIQETLSDTDGVSCAHSEGARAVYIDIVSYEAGPKGDCTVDPGTRITWRGPPGEMRSFEIAFTSGASPGGRGTPRDYPSHDTGGRQRASLVANGTPGTTYPYEIRVDGQAIDPAIIIR</sequence>
<dbReference type="Proteomes" id="UP000680116">
    <property type="component" value="Chromosome"/>
</dbReference>
<name>A0ABM8UGE1_9GAMM</name>
<gene>
    <name evidence="2" type="ORF">LYB30171_01752</name>
</gene>
<feature type="compositionally biased region" description="Basic and acidic residues" evidence="1">
    <location>
        <begin position="92"/>
        <end position="103"/>
    </location>
</feature>
<proteinExistence type="predicted"/>
<evidence type="ECO:0000313" key="3">
    <source>
        <dbReference type="Proteomes" id="UP000680116"/>
    </source>
</evidence>
<protein>
    <submittedName>
        <fullName evidence="2">Uncharacterized protein</fullName>
    </submittedName>
</protein>
<dbReference type="EMBL" id="OU015430">
    <property type="protein sequence ID" value="CAG4974799.1"/>
    <property type="molecule type" value="Genomic_DNA"/>
</dbReference>
<keyword evidence="3" id="KW-1185">Reference proteome</keyword>
<evidence type="ECO:0000256" key="1">
    <source>
        <dbReference type="SAM" id="MobiDB-lite"/>
    </source>
</evidence>